<organism evidence="2 3">
    <name type="scientific">Camelimonas abortus</name>
    <dbReference type="NCBI Taxonomy" id="1017184"/>
    <lineage>
        <taxon>Bacteria</taxon>
        <taxon>Pseudomonadati</taxon>
        <taxon>Pseudomonadota</taxon>
        <taxon>Alphaproteobacteria</taxon>
        <taxon>Hyphomicrobiales</taxon>
        <taxon>Chelatococcaceae</taxon>
        <taxon>Camelimonas</taxon>
    </lineage>
</organism>
<feature type="compositionally biased region" description="Basic residues" evidence="1">
    <location>
        <begin position="91"/>
        <end position="100"/>
    </location>
</feature>
<comment type="caution">
    <text evidence="2">The sequence shown here is derived from an EMBL/GenBank/DDBJ whole genome shotgun (WGS) entry which is preliminary data.</text>
</comment>
<protein>
    <submittedName>
        <fullName evidence="2">Uncharacterized protein</fullName>
    </submittedName>
</protein>
<evidence type="ECO:0000313" key="2">
    <source>
        <dbReference type="EMBL" id="MFC3266846.1"/>
    </source>
</evidence>
<feature type="non-terminal residue" evidence="2">
    <location>
        <position position="1"/>
    </location>
</feature>
<dbReference type="RefSeq" id="WP_376868905.1">
    <property type="nucleotide sequence ID" value="NZ_JBHRUV010000059.1"/>
</dbReference>
<evidence type="ECO:0000313" key="3">
    <source>
        <dbReference type="Proteomes" id="UP001595536"/>
    </source>
</evidence>
<proteinExistence type="predicted"/>
<dbReference type="Proteomes" id="UP001595536">
    <property type="component" value="Unassembled WGS sequence"/>
</dbReference>
<reference evidence="3" key="1">
    <citation type="journal article" date="2019" name="Int. J. Syst. Evol. Microbiol.">
        <title>The Global Catalogue of Microorganisms (GCM) 10K type strain sequencing project: providing services to taxonomists for standard genome sequencing and annotation.</title>
        <authorList>
            <consortium name="The Broad Institute Genomics Platform"/>
            <consortium name="The Broad Institute Genome Sequencing Center for Infectious Disease"/>
            <person name="Wu L."/>
            <person name="Ma J."/>
        </authorList>
    </citation>
    <scope>NUCLEOTIDE SEQUENCE [LARGE SCALE GENOMIC DNA]</scope>
    <source>
        <strain evidence="3">CCM 7941</strain>
    </source>
</reference>
<feature type="compositionally biased region" description="Low complexity" evidence="1">
    <location>
        <begin position="1"/>
        <end position="13"/>
    </location>
</feature>
<sequence>SGVAGAPVAPAGPRGDGRKIWSPLPGKLSHGPPPQGEMRPDAGASPILRRYMPAPPQAGVNTDVSSHPPRPESNNSCNRSRPDEEKNQNWPRRRHVRQFRPHLSVTLSP</sequence>
<name>A0ABV7LG51_9HYPH</name>
<feature type="region of interest" description="Disordered" evidence="1">
    <location>
        <begin position="1"/>
        <end position="109"/>
    </location>
</feature>
<evidence type="ECO:0000256" key="1">
    <source>
        <dbReference type="SAM" id="MobiDB-lite"/>
    </source>
</evidence>
<dbReference type="EMBL" id="JBHRUV010000059">
    <property type="protein sequence ID" value="MFC3266846.1"/>
    <property type="molecule type" value="Genomic_DNA"/>
</dbReference>
<accession>A0ABV7LG51</accession>
<gene>
    <name evidence="2" type="ORF">ACFOEX_10860</name>
</gene>
<keyword evidence="3" id="KW-1185">Reference proteome</keyword>